<dbReference type="EMBL" id="CM055096">
    <property type="protein sequence ID" value="KAJ7557278.1"/>
    <property type="molecule type" value="Genomic_DNA"/>
</dbReference>
<protein>
    <submittedName>
        <fullName evidence="1">Uncharacterized protein</fullName>
    </submittedName>
</protein>
<accession>A0ACC2DSH2</accession>
<proteinExistence type="predicted"/>
<comment type="caution">
    <text evidence="1">The sequence shown here is derived from an EMBL/GenBank/DDBJ whole genome shotgun (WGS) entry which is preliminary data.</text>
</comment>
<gene>
    <name evidence="1" type="ORF">O6H91_05G119900</name>
</gene>
<dbReference type="Proteomes" id="UP001162992">
    <property type="component" value="Chromosome 5"/>
</dbReference>
<sequence length="914" mass="101729">MKGSAFSEAVKSGNDEIVSDNAMSSDSSSNACNQRVKLEHDPYFNYDFQVPCSQSLDSDNDDDDDSTLQNFITKAKKRRKSEIIPSNFKTLNHMLTSYPDECHILGDVSYLNSRSIFDLELESEICVFLDFTAESSVSTLENSIDPPLLGQGFPHEIKSCMNETVQEHIDELLPNIKSDDVDILYAEEEVPLYSAEFTKKIGRNLRKKRIAVSNIQKMVGVEKEVASEDDEDDWTLERWKQQFSFSMSKRKPTPERRGSPSTLIQNPILVKGTKRKETEQPSGIEHTMECNLNFQNLDFEGLLAMDETVHPKTFGEHTMECNLTSQNLDFEGLLAMNETVHPKAFGDSQNLNVSSPISDYNMESDISAPPLQLNLQEASLSLNEDILGIKEKVDKLADTSAVPINEEDPLHATETNHNIIVVVTKEACGDLNSTFSMPVSDCQKDAAVANDVSPPNGSLLMVDEGNHSRSSQQKNATKDGLLVRARNFISSEGLRELCRNMIHKPLKNASNCESDLGLAIDHSCTASEFPKQASADASNVPCSDADSVQIELSPNFNRLISQGHCALQQDKLSSKFRNALQKSSWCSASCMSKQEFVQGVTLSGSVSKLLSKRKVKFDSLEGEKVQATRGDNSVQRYQAADICESSPRLTDCSHLSDEITYTKVADSKINASETCMQVECSDTSELPTDSLQLFAPQYEFCSKHTSDLEVHSSCCFDRVHTGSPLSQELSPDPPTKFSLVLACSPSPPHNGTFEGSPDSPIKQSFLGRSEDPRPIRGILKQSLQHAVCNCVECQSVRSRAERAAKFSQQQLHDIQGLAGILMKELRSMRSLVEENLVQKFFVKNELEQVKLATSSAIEAESVAKKWLVKMVRDCNRYCKIQDTKKRKITFADEAGKQLCHVKHYQKNVNTQEHS</sequence>
<evidence type="ECO:0000313" key="1">
    <source>
        <dbReference type="EMBL" id="KAJ7557278.1"/>
    </source>
</evidence>
<keyword evidence="2" id="KW-1185">Reference proteome</keyword>
<organism evidence="1 2">
    <name type="scientific">Diphasiastrum complanatum</name>
    <name type="common">Issler's clubmoss</name>
    <name type="synonym">Lycopodium complanatum</name>
    <dbReference type="NCBI Taxonomy" id="34168"/>
    <lineage>
        <taxon>Eukaryota</taxon>
        <taxon>Viridiplantae</taxon>
        <taxon>Streptophyta</taxon>
        <taxon>Embryophyta</taxon>
        <taxon>Tracheophyta</taxon>
        <taxon>Lycopodiopsida</taxon>
        <taxon>Lycopodiales</taxon>
        <taxon>Lycopodiaceae</taxon>
        <taxon>Lycopodioideae</taxon>
        <taxon>Diphasiastrum</taxon>
    </lineage>
</organism>
<evidence type="ECO:0000313" key="2">
    <source>
        <dbReference type="Proteomes" id="UP001162992"/>
    </source>
</evidence>
<name>A0ACC2DSH2_DIPCM</name>
<reference evidence="2" key="1">
    <citation type="journal article" date="2024" name="Proc. Natl. Acad. Sci. U.S.A.">
        <title>Extraordinary preservation of gene collinearity over three hundred million years revealed in homosporous lycophytes.</title>
        <authorList>
            <person name="Li C."/>
            <person name="Wickell D."/>
            <person name="Kuo L.Y."/>
            <person name="Chen X."/>
            <person name="Nie B."/>
            <person name="Liao X."/>
            <person name="Peng D."/>
            <person name="Ji J."/>
            <person name="Jenkins J."/>
            <person name="Williams M."/>
            <person name="Shu S."/>
            <person name="Plott C."/>
            <person name="Barry K."/>
            <person name="Rajasekar S."/>
            <person name="Grimwood J."/>
            <person name="Han X."/>
            <person name="Sun S."/>
            <person name="Hou Z."/>
            <person name="He W."/>
            <person name="Dai G."/>
            <person name="Sun C."/>
            <person name="Schmutz J."/>
            <person name="Leebens-Mack J.H."/>
            <person name="Li F.W."/>
            <person name="Wang L."/>
        </authorList>
    </citation>
    <scope>NUCLEOTIDE SEQUENCE [LARGE SCALE GENOMIC DNA]</scope>
    <source>
        <strain evidence="2">cv. PW_Plant_1</strain>
    </source>
</reference>